<dbReference type="GO" id="GO:0006601">
    <property type="term" value="P:creatine biosynthetic process"/>
    <property type="evidence" value="ECO:0007669"/>
    <property type="project" value="UniProtKB-UniRule"/>
</dbReference>
<feature type="active site" description="Amidino-cysteine intermediate" evidence="14">
    <location>
        <position position="539"/>
    </location>
</feature>
<evidence type="ECO:0000256" key="7">
    <source>
        <dbReference type="ARBA" id="ARBA00023128"/>
    </source>
</evidence>
<keyword evidence="4 15" id="KW-0808">Transferase</keyword>
<sequence length="555" mass="62302">MVPGEKEGERRGGPGREGGRAEGWSWERRRASGGVVPGEKEGERSGGPGREGGRPEGWSRERRRASGGVVLGEKEGERRGGPGREGGRPRGGPGREGGRAERWSWERRRETGGMVLGEGTGDQSGGPGREGGHYIASRLGRAFTGRVQRTFQSTQAAAATPDPCAAADKAPDPVPKDCPVSSYNEWDPLEEVIVGRAENACVPPFTVEVKRLEDGGGRRRPVRGARDEANTYEKYWSFYQQHGGRPFPPDHVRKAVAEIEEMCDILKMEGVTVRRPDPVDWSLTYKTPDFESSGLYAAMPRDILIVVGNEIIEAPMAWRSRFFEYRAYRSIIKDYFHRGAKWTAAPKPTMADELYDQDYPIRSVDDRHRLAAQGKFVTTEFEPCFDAADFIRAGRDIFAQRSQVTNYLGIEWMRRHLAPDYRVHLVSFKDPNPMHIDATFNIIGPGLVLSNPDRPCYQIELFKKAGWTVVTPPMPLIPDDHPLWMSSKWLSMNVLMLDEKRVMVDANEIPIQKMFEKLGISTIKVNIRHANSLGGGFHCWTCDIRRRGVLTSYFD</sequence>
<dbReference type="Bgee" id="ENSOANG00000006872">
    <property type="expression patterns" value="Expressed in adult mammalian kidney and 8 other cell types or tissues"/>
</dbReference>
<comment type="subcellular location">
    <subcellularLocation>
        <location evidence="1 15">Mitochondrion inner membrane</location>
    </subcellularLocation>
</comment>
<proteinExistence type="inferred from homology"/>
<evidence type="ECO:0000256" key="6">
    <source>
        <dbReference type="ARBA" id="ARBA00022946"/>
    </source>
</evidence>
<dbReference type="CDD" id="cd21136">
    <property type="entry name" value="amidinotransferase_AGAT-like"/>
    <property type="match status" value="1"/>
</dbReference>
<dbReference type="AlphaFoldDB" id="A0A6I8P622"/>
<comment type="catalytic activity">
    <reaction evidence="13">
        <text>L-arginine + glycine = guanidinoacetate + L-ornithine</text>
        <dbReference type="Rhea" id="RHEA:13201"/>
        <dbReference type="ChEBI" id="CHEBI:32682"/>
        <dbReference type="ChEBI" id="CHEBI:46911"/>
        <dbReference type="ChEBI" id="CHEBI:57305"/>
        <dbReference type="ChEBI" id="CHEBI:57742"/>
        <dbReference type="EC" id="2.1.4.1"/>
    </reaction>
    <physiologicalReaction direction="left-to-right" evidence="13">
        <dbReference type="Rhea" id="RHEA:13202"/>
    </physiologicalReaction>
</comment>
<feature type="compositionally biased region" description="Low complexity" evidence="16">
    <location>
        <begin position="156"/>
        <end position="168"/>
    </location>
</feature>
<feature type="compositionally biased region" description="Basic and acidic residues" evidence="16">
    <location>
        <begin position="1"/>
        <end position="30"/>
    </location>
</feature>
<dbReference type="GO" id="GO:0005743">
    <property type="term" value="C:mitochondrial inner membrane"/>
    <property type="evidence" value="ECO:0007669"/>
    <property type="project" value="UniProtKB-SubCell"/>
</dbReference>
<evidence type="ECO:0000256" key="3">
    <source>
        <dbReference type="ARBA" id="ARBA00006943"/>
    </source>
</evidence>
<evidence type="ECO:0000256" key="9">
    <source>
        <dbReference type="ARBA" id="ARBA00035092"/>
    </source>
</evidence>
<evidence type="ECO:0000256" key="2">
    <source>
        <dbReference type="ARBA" id="ARBA00004858"/>
    </source>
</evidence>
<reference evidence="17" key="2">
    <citation type="submission" date="2025-08" db="UniProtKB">
        <authorList>
            <consortium name="Ensembl"/>
        </authorList>
    </citation>
    <scope>IDENTIFICATION</scope>
    <source>
        <strain evidence="17">Glennie</strain>
    </source>
</reference>
<feature type="region of interest" description="Disordered" evidence="16">
    <location>
        <begin position="1"/>
        <end position="134"/>
    </location>
</feature>
<keyword evidence="18" id="KW-1185">Reference proteome</keyword>
<dbReference type="UniPathway" id="UPA00104">
    <property type="reaction ID" value="UER00579"/>
</dbReference>
<keyword evidence="6" id="KW-0809">Transit peptide</keyword>
<comment type="pathway">
    <text evidence="2 15">Amine and polyamine biosynthesis; creatine biosynthesis; creatine from L-arginine and glycine: step 1/2.</text>
</comment>
<evidence type="ECO:0000256" key="8">
    <source>
        <dbReference type="ARBA" id="ARBA00023136"/>
    </source>
</evidence>
<feature type="compositionally biased region" description="Basic and acidic residues" evidence="16">
    <location>
        <begin position="96"/>
        <end position="111"/>
    </location>
</feature>
<reference evidence="17" key="3">
    <citation type="submission" date="2025-09" db="UniProtKB">
        <authorList>
            <consortium name="Ensembl"/>
        </authorList>
    </citation>
    <scope>IDENTIFICATION</scope>
    <source>
        <strain evidence="17">Glennie</strain>
    </source>
</reference>
<organism evidence="17 18">
    <name type="scientific">Ornithorhynchus anatinus</name>
    <name type="common">Duckbill platypus</name>
    <dbReference type="NCBI Taxonomy" id="9258"/>
    <lineage>
        <taxon>Eukaryota</taxon>
        <taxon>Metazoa</taxon>
        <taxon>Chordata</taxon>
        <taxon>Craniata</taxon>
        <taxon>Vertebrata</taxon>
        <taxon>Euteleostomi</taxon>
        <taxon>Mammalia</taxon>
        <taxon>Monotremata</taxon>
        <taxon>Ornithorhynchidae</taxon>
        <taxon>Ornithorhynchus</taxon>
    </lineage>
</organism>
<comment type="function">
    <text evidence="11 15">Transamidinase that catalyzes the transfer of the amidino group of L-arginine onto the amino moiety of acceptor metabolites such as glycine, beta-alanine, gamma-aminobutyric acid (GABA) and taurine yielding the corresponding guanidine derivatives. Catalyzes the rate-limiting step of creatine biosynthesis, namely the transfer of the amidino group from L-arginine to glycine to generate guanidinoacetate, which is then methylated by GAMT to form creatine. Provides creatine as a source for ATP generation in tissues with high energy demands, in particular skeletal muscle, heart and brain.</text>
</comment>
<evidence type="ECO:0000256" key="13">
    <source>
        <dbReference type="ARBA" id="ARBA00048511"/>
    </source>
</evidence>
<dbReference type="FunFam" id="3.75.10.10:FF:000005">
    <property type="entry name" value="Glycine amidinotransferase, mitochondrial"/>
    <property type="match status" value="1"/>
</dbReference>
<name>A0A6I8P622_ORNAN</name>
<comment type="catalytic activity">
    <reaction evidence="12">
        <text>taurine + L-arginine = taurocyamine + L-ornithine</text>
        <dbReference type="Rhea" id="RHEA:75947"/>
        <dbReference type="ChEBI" id="CHEBI:32682"/>
        <dbReference type="ChEBI" id="CHEBI:46911"/>
        <dbReference type="ChEBI" id="CHEBI:58064"/>
        <dbReference type="ChEBI" id="CHEBI:507393"/>
    </reaction>
    <physiologicalReaction direction="left-to-right" evidence="12">
        <dbReference type="Rhea" id="RHEA:75948"/>
    </physiologicalReaction>
</comment>
<dbReference type="GO" id="GO:0015068">
    <property type="term" value="F:glycine amidinotransferase activity"/>
    <property type="evidence" value="ECO:0007669"/>
    <property type="project" value="UniProtKB-UniRule"/>
</dbReference>
<evidence type="ECO:0000256" key="15">
    <source>
        <dbReference type="RuleBase" id="RU367092"/>
    </source>
</evidence>
<reference evidence="17 18" key="1">
    <citation type="journal article" date="2008" name="Nature">
        <title>Genome analysis of the platypus reveals unique signatures of evolution.</title>
        <authorList>
            <person name="Warren W.C."/>
            <person name="Hillier L.W."/>
            <person name="Marshall Graves J.A."/>
            <person name="Birney E."/>
            <person name="Ponting C.P."/>
            <person name="Grutzner F."/>
            <person name="Belov K."/>
            <person name="Miller W."/>
            <person name="Clarke L."/>
            <person name="Chinwalla A.T."/>
            <person name="Yang S.P."/>
            <person name="Heger A."/>
            <person name="Locke D.P."/>
            <person name="Miethke P."/>
            <person name="Waters P.D."/>
            <person name="Veyrunes F."/>
            <person name="Fulton L."/>
            <person name="Fulton B."/>
            <person name="Graves T."/>
            <person name="Wallis J."/>
            <person name="Puente X.S."/>
            <person name="Lopez-Otin C."/>
            <person name="Ordonez G.R."/>
            <person name="Eichler E.E."/>
            <person name="Chen L."/>
            <person name="Cheng Z."/>
            <person name="Deakin J.E."/>
            <person name="Alsop A."/>
            <person name="Thompson K."/>
            <person name="Kirby P."/>
            <person name="Papenfuss A.T."/>
            <person name="Wakefield M.J."/>
            <person name="Olender T."/>
            <person name="Lancet D."/>
            <person name="Huttley G.A."/>
            <person name="Smit A.F."/>
            <person name="Pask A."/>
            <person name="Temple-Smith P."/>
            <person name="Batzer M.A."/>
            <person name="Walker J.A."/>
            <person name="Konkel M.K."/>
            <person name="Harris R.S."/>
            <person name="Whittington C.M."/>
            <person name="Wong E.S."/>
            <person name="Gemmell N.J."/>
            <person name="Buschiazzo E."/>
            <person name="Vargas Jentzsch I.M."/>
            <person name="Merkel A."/>
            <person name="Schmitz J."/>
            <person name="Zemann A."/>
            <person name="Churakov G."/>
            <person name="Kriegs J.O."/>
            <person name="Brosius J."/>
            <person name="Murchison E.P."/>
            <person name="Sachidanandam R."/>
            <person name="Smith C."/>
            <person name="Hannon G.J."/>
            <person name="Tsend-Ayush E."/>
            <person name="McMillan D."/>
            <person name="Attenborough R."/>
            <person name="Rens W."/>
            <person name="Ferguson-Smith M."/>
            <person name="Lefevre C.M."/>
            <person name="Sharp J.A."/>
            <person name="Nicholas K.R."/>
            <person name="Ray D.A."/>
            <person name="Kube M."/>
            <person name="Reinhardt R."/>
            <person name="Pringle T.H."/>
            <person name="Taylor J."/>
            <person name="Jones R.C."/>
            <person name="Nixon B."/>
            <person name="Dacheux J.L."/>
            <person name="Niwa H."/>
            <person name="Sekita Y."/>
            <person name="Huang X."/>
            <person name="Stark A."/>
            <person name="Kheradpour P."/>
            <person name="Kellis M."/>
            <person name="Flicek P."/>
            <person name="Chen Y."/>
            <person name="Webber C."/>
            <person name="Hardison R."/>
            <person name="Nelson J."/>
            <person name="Hallsworth-Pepin K."/>
            <person name="Delehaunty K."/>
            <person name="Markovic C."/>
            <person name="Minx P."/>
            <person name="Feng Y."/>
            <person name="Kremitzki C."/>
            <person name="Mitreva M."/>
            <person name="Glasscock J."/>
            <person name="Wylie T."/>
            <person name="Wohldmann P."/>
            <person name="Thiru P."/>
            <person name="Nhan M.N."/>
            <person name="Pohl C.S."/>
            <person name="Smith S.M."/>
            <person name="Hou S."/>
            <person name="Nefedov M."/>
            <person name="de Jong P.J."/>
            <person name="Renfree M.B."/>
            <person name="Mardis E.R."/>
            <person name="Wilson R.K."/>
        </authorList>
    </citation>
    <scope>NUCLEOTIDE SEQUENCE [LARGE SCALE GENOMIC DNA]</scope>
    <source>
        <strain evidence="17 18">Glennie</strain>
    </source>
</reference>
<feature type="region of interest" description="Disordered" evidence="16">
    <location>
        <begin position="154"/>
        <end position="176"/>
    </location>
</feature>
<feature type="compositionally biased region" description="Gly residues" evidence="16">
    <location>
        <begin position="114"/>
        <end position="129"/>
    </location>
</feature>
<dbReference type="Ensembl" id="ENSOANT00000062052.1">
    <property type="protein sequence ID" value="ENSOANP00000048329.1"/>
    <property type="gene ID" value="ENSOANG00000006872.2"/>
</dbReference>
<evidence type="ECO:0000256" key="11">
    <source>
        <dbReference type="ARBA" id="ARBA00045503"/>
    </source>
</evidence>
<comment type="catalytic activity">
    <reaction evidence="9">
        <text>4-aminobutanoate + L-arginine = 4-guanidinobutanoate + L-ornithine</text>
        <dbReference type="Rhea" id="RHEA:75939"/>
        <dbReference type="ChEBI" id="CHEBI:32682"/>
        <dbReference type="ChEBI" id="CHEBI:46911"/>
        <dbReference type="ChEBI" id="CHEBI:57486"/>
        <dbReference type="ChEBI" id="CHEBI:59888"/>
    </reaction>
    <physiologicalReaction direction="left-to-right" evidence="9">
        <dbReference type="Rhea" id="RHEA:75940"/>
    </physiologicalReaction>
</comment>
<feature type="active site" evidence="14">
    <location>
        <position position="435"/>
    </location>
</feature>
<evidence type="ECO:0000313" key="17">
    <source>
        <dbReference type="Ensembl" id="ENSOANP00000048329.1"/>
    </source>
</evidence>
<evidence type="ECO:0000256" key="14">
    <source>
        <dbReference type="PIRSR" id="PIRSR633195-1"/>
    </source>
</evidence>
<accession>A0A6I8P622</accession>
<dbReference type="Proteomes" id="UP000002279">
    <property type="component" value="Chromosome 5"/>
</dbReference>
<evidence type="ECO:0000256" key="1">
    <source>
        <dbReference type="ARBA" id="ARBA00004273"/>
    </source>
</evidence>
<evidence type="ECO:0000256" key="12">
    <source>
        <dbReference type="ARBA" id="ARBA00047286"/>
    </source>
</evidence>
<dbReference type="GeneTree" id="ENSGT00390000011613"/>
<dbReference type="PANTHER" id="PTHR10488:SF1">
    <property type="entry name" value="GLYCINE AMIDINOTRANSFERASE, MITOCHONDRIAL"/>
    <property type="match status" value="1"/>
</dbReference>
<dbReference type="Gene3D" id="3.75.10.10">
    <property type="entry name" value="L-arginine/glycine Amidinotransferase, Chain A"/>
    <property type="match status" value="1"/>
</dbReference>
<evidence type="ECO:0000256" key="10">
    <source>
        <dbReference type="ARBA" id="ARBA00035094"/>
    </source>
</evidence>
<dbReference type="EC" id="2.1.4.1" evidence="15"/>
<evidence type="ECO:0000313" key="18">
    <source>
        <dbReference type="Proteomes" id="UP000002279"/>
    </source>
</evidence>
<keyword evidence="7 15" id="KW-0496">Mitochondrion</keyword>
<evidence type="ECO:0000256" key="16">
    <source>
        <dbReference type="SAM" id="MobiDB-lite"/>
    </source>
</evidence>
<keyword evidence="5 15" id="KW-0999">Mitochondrion inner membrane</keyword>
<dbReference type="InterPro" id="IPR033195">
    <property type="entry name" value="AmidinoTrfase"/>
</dbReference>
<dbReference type="PANTHER" id="PTHR10488">
    <property type="entry name" value="GLYCINE AMIDINOTRANSFERASE, MITOCHONDRIAL"/>
    <property type="match status" value="1"/>
</dbReference>
<evidence type="ECO:0000256" key="5">
    <source>
        <dbReference type="ARBA" id="ARBA00022792"/>
    </source>
</evidence>
<feature type="compositionally biased region" description="Basic and acidic residues" evidence="16">
    <location>
        <begin position="72"/>
        <end position="88"/>
    </location>
</feature>
<feature type="compositionally biased region" description="Basic and acidic residues" evidence="16">
    <location>
        <begin position="51"/>
        <end position="60"/>
    </location>
</feature>
<comment type="subunit">
    <text evidence="15">Homodimer.</text>
</comment>
<comment type="catalytic activity">
    <reaction evidence="10">
        <text>beta-alanine + L-arginine = 3-guanidinopropanoate + L-ornithine</text>
        <dbReference type="Rhea" id="RHEA:75943"/>
        <dbReference type="ChEBI" id="CHEBI:32682"/>
        <dbReference type="ChEBI" id="CHEBI:46911"/>
        <dbReference type="ChEBI" id="CHEBI:57593"/>
        <dbReference type="ChEBI" id="CHEBI:57966"/>
    </reaction>
    <physiologicalReaction direction="left-to-right" evidence="10">
        <dbReference type="Rhea" id="RHEA:75944"/>
    </physiologicalReaction>
</comment>
<evidence type="ECO:0000256" key="4">
    <source>
        <dbReference type="ARBA" id="ARBA00022679"/>
    </source>
</evidence>
<dbReference type="SUPFAM" id="SSF55909">
    <property type="entry name" value="Pentein"/>
    <property type="match status" value="1"/>
</dbReference>
<feature type="active site" evidence="14">
    <location>
        <position position="386"/>
    </location>
</feature>
<gene>
    <name evidence="17" type="primary">GATM</name>
</gene>
<keyword evidence="8 15" id="KW-0472">Membrane</keyword>
<comment type="similarity">
    <text evidence="3 15">Belongs to the amidinotransferase family.</text>
</comment>
<protein>
    <recommendedName>
        <fullName evidence="15">Glycine amidinotransferase</fullName>
        <ecNumber evidence="15">2.1.4.1</ecNumber>
    </recommendedName>
    <alternativeName>
        <fullName evidence="15">L-arginine:glycine amidinotransferase</fullName>
    </alternativeName>
</protein>